<dbReference type="PROSITE" id="PS50977">
    <property type="entry name" value="HTH_TETR_2"/>
    <property type="match status" value="1"/>
</dbReference>
<gene>
    <name evidence="4" type="ORF">EJ063_15990</name>
</gene>
<dbReference type="InterPro" id="IPR001647">
    <property type="entry name" value="HTH_TetR"/>
</dbReference>
<dbReference type="OrthoDB" id="5816932at2"/>
<evidence type="ECO:0000313" key="5">
    <source>
        <dbReference type="Proteomes" id="UP000268973"/>
    </source>
</evidence>
<proteinExistence type="predicted"/>
<comment type="caution">
    <text evidence="4">The sequence shown here is derived from an EMBL/GenBank/DDBJ whole genome shotgun (WGS) entry which is preliminary data.</text>
</comment>
<dbReference type="Proteomes" id="UP000268973">
    <property type="component" value="Unassembled WGS sequence"/>
</dbReference>
<protein>
    <submittedName>
        <fullName evidence="4">TetR/AcrR family transcriptional regulator</fullName>
    </submittedName>
</protein>
<evidence type="ECO:0000259" key="3">
    <source>
        <dbReference type="PROSITE" id="PS50977"/>
    </source>
</evidence>
<evidence type="ECO:0000313" key="4">
    <source>
        <dbReference type="EMBL" id="RTZ14533.1"/>
    </source>
</evidence>
<evidence type="ECO:0000256" key="2">
    <source>
        <dbReference type="PROSITE-ProRule" id="PRU00335"/>
    </source>
</evidence>
<dbReference type="AlphaFoldDB" id="A0A3S0PM14"/>
<feature type="domain" description="HTH tetR-type" evidence="3">
    <location>
        <begin position="10"/>
        <end position="70"/>
    </location>
</feature>
<dbReference type="InterPro" id="IPR009057">
    <property type="entry name" value="Homeodomain-like_sf"/>
</dbReference>
<sequence>MPKRSKEDTLVTINLILDTVTKQLLENGYDSMSYTTLSRETGVSRTGISHHFPKKTDFLEALQGRLLKLFADHIEFKKDLSAFEQSWVSALDKRNFRALICLILSQIGKDDRQQLFARTFILHINQTASSIFGEQSDETVNRLIGLSFTKLI</sequence>
<organism evidence="4 5">
    <name type="scientific">Vibrio aquaticus</name>
    <dbReference type="NCBI Taxonomy" id="2496559"/>
    <lineage>
        <taxon>Bacteria</taxon>
        <taxon>Pseudomonadati</taxon>
        <taxon>Pseudomonadota</taxon>
        <taxon>Gammaproteobacteria</taxon>
        <taxon>Vibrionales</taxon>
        <taxon>Vibrionaceae</taxon>
        <taxon>Vibrio</taxon>
    </lineage>
</organism>
<dbReference type="GO" id="GO:0003677">
    <property type="term" value="F:DNA binding"/>
    <property type="evidence" value="ECO:0007669"/>
    <property type="project" value="UniProtKB-UniRule"/>
</dbReference>
<name>A0A3S0PM14_9VIBR</name>
<dbReference type="SUPFAM" id="SSF46689">
    <property type="entry name" value="Homeodomain-like"/>
    <property type="match status" value="1"/>
</dbReference>
<dbReference type="Pfam" id="PF18285">
    <property type="entry name" value="LuxT_C"/>
    <property type="match status" value="1"/>
</dbReference>
<accession>A0A3S0PM14</accession>
<keyword evidence="5" id="KW-1185">Reference proteome</keyword>
<dbReference type="Pfam" id="PF00440">
    <property type="entry name" value="TetR_N"/>
    <property type="match status" value="1"/>
</dbReference>
<feature type="DNA-binding region" description="H-T-H motif" evidence="2">
    <location>
        <begin position="33"/>
        <end position="52"/>
    </location>
</feature>
<keyword evidence="1 2" id="KW-0238">DNA-binding</keyword>
<evidence type="ECO:0000256" key="1">
    <source>
        <dbReference type="ARBA" id="ARBA00023125"/>
    </source>
</evidence>
<dbReference type="EMBL" id="RXZH01000008">
    <property type="protein sequence ID" value="RTZ14533.1"/>
    <property type="molecule type" value="Genomic_DNA"/>
</dbReference>
<dbReference type="Gene3D" id="1.10.357.10">
    <property type="entry name" value="Tetracycline Repressor, domain 2"/>
    <property type="match status" value="1"/>
</dbReference>
<dbReference type="RefSeq" id="WP_126575446.1">
    <property type="nucleotide sequence ID" value="NZ_RXZH01000008.1"/>
</dbReference>
<reference evidence="4 5" key="1">
    <citation type="submission" date="2018-12" db="EMBL/GenBank/DDBJ databases">
        <title>Vibrio sp. isolated from China Sea.</title>
        <authorList>
            <person name="Li Y."/>
        </authorList>
    </citation>
    <scope>NUCLEOTIDE SEQUENCE [LARGE SCALE GENOMIC DNA]</scope>
    <source>
        <strain evidence="4 5">BEI207</strain>
    </source>
</reference>